<dbReference type="Gene3D" id="3.60.21.10">
    <property type="match status" value="1"/>
</dbReference>
<dbReference type="SUPFAM" id="SSF56300">
    <property type="entry name" value="Metallo-dependent phosphatases"/>
    <property type="match status" value="1"/>
</dbReference>
<dbReference type="Pfam" id="PF00149">
    <property type="entry name" value="Metallophos"/>
    <property type="match status" value="1"/>
</dbReference>
<name>A0A6C0CFW6_9ZZZZ</name>
<keyword evidence="2" id="KW-0378">Hydrolase</keyword>
<dbReference type="EMBL" id="MN739395">
    <property type="protein sequence ID" value="QHT02579.1"/>
    <property type="molecule type" value="Genomic_DNA"/>
</dbReference>
<sequence length="276" mass="31808">MVNCLVIGDMGKGTEDQHSVARSMVKLRNKYKTKFVLGLGDNIYPDGCVSVEDPLFQTNFEDPYSILPNDRWYMCLGNHDYGYQRELLGLKDNSKSQVEYTKHSKKWYMPTKYYSFVKGPVEFFYVDSNTDRLSESAIQRQLNIMKEKLDKSKKKFKVVVGHHTWRSIAGHENAEPRYETFLNDLFKNTKPDMYLCGHDHCKTLIVKDDGITLGIIGTGGESYDEHNVNMDTMHDCQLDYFSPSLGGGVLQIGKNKLTLKFFNDKGFCEYTHILKK</sequence>
<reference evidence="4" key="1">
    <citation type="journal article" date="2020" name="Nature">
        <title>Giant virus diversity and host interactions through global metagenomics.</title>
        <authorList>
            <person name="Schulz F."/>
            <person name="Roux S."/>
            <person name="Paez-Espino D."/>
            <person name="Jungbluth S."/>
            <person name="Walsh D.A."/>
            <person name="Denef V.J."/>
            <person name="McMahon K.D."/>
            <person name="Konstantinidis K.T."/>
            <person name="Eloe-Fadrosh E.A."/>
            <person name="Kyrpides N.C."/>
            <person name="Woyke T."/>
        </authorList>
    </citation>
    <scope>NUCLEOTIDE SEQUENCE</scope>
    <source>
        <strain evidence="4">GVMAG-M-3300020595-32</strain>
    </source>
</reference>
<evidence type="ECO:0000256" key="1">
    <source>
        <dbReference type="ARBA" id="ARBA00022729"/>
    </source>
</evidence>
<proteinExistence type="predicted"/>
<evidence type="ECO:0000313" key="4">
    <source>
        <dbReference type="EMBL" id="QHT02579.1"/>
    </source>
</evidence>
<protein>
    <recommendedName>
        <fullName evidence="3">Calcineurin-like phosphoesterase domain-containing protein</fullName>
    </recommendedName>
</protein>
<organism evidence="4">
    <name type="scientific">viral metagenome</name>
    <dbReference type="NCBI Taxonomy" id="1070528"/>
    <lineage>
        <taxon>unclassified sequences</taxon>
        <taxon>metagenomes</taxon>
        <taxon>organismal metagenomes</taxon>
    </lineage>
</organism>
<feature type="domain" description="Calcineurin-like phosphoesterase" evidence="3">
    <location>
        <begin position="5"/>
        <end position="201"/>
    </location>
</feature>
<evidence type="ECO:0000259" key="3">
    <source>
        <dbReference type="Pfam" id="PF00149"/>
    </source>
</evidence>
<dbReference type="GO" id="GO:0016787">
    <property type="term" value="F:hydrolase activity"/>
    <property type="evidence" value="ECO:0007669"/>
    <property type="project" value="UniProtKB-KW"/>
</dbReference>
<dbReference type="AlphaFoldDB" id="A0A6C0CFW6"/>
<dbReference type="PANTHER" id="PTHR10161">
    <property type="entry name" value="TARTRATE-RESISTANT ACID PHOSPHATASE TYPE 5"/>
    <property type="match status" value="1"/>
</dbReference>
<dbReference type="PANTHER" id="PTHR10161:SF14">
    <property type="entry name" value="TARTRATE-RESISTANT ACID PHOSPHATASE TYPE 5"/>
    <property type="match status" value="1"/>
</dbReference>
<evidence type="ECO:0000256" key="2">
    <source>
        <dbReference type="ARBA" id="ARBA00022801"/>
    </source>
</evidence>
<keyword evidence="1" id="KW-0732">Signal</keyword>
<dbReference type="InterPro" id="IPR029052">
    <property type="entry name" value="Metallo-depent_PP-like"/>
</dbReference>
<accession>A0A6C0CFW6</accession>
<dbReference type="InterPro" id="IPR051558">
    <property type="entry name" value="Metallophosphoesterase_PAP"/>
</dbReference>
<dbReference type="InterPro" id="IPR004843">
    <property type="entry name" value="Calcineurin-like_PHP"/>
</dbReference>